<dbReference type="SUPFAM" id="SSF53448">
    <property type="entry name" value="Nucleotide-diphospho-sugar transferases"/>
    <property type="match status" value="1"/>
</dbReference>
<reference evidence="3" key="1">
    <citation type="submission" date="2017-09" db="EMBL/GenBank/DDBJ databases">
        <title>Depth-based differentiation of microbial function through sediment-hosted aquifers and enrichment of novel symbionts in the deep terrestrial subsurface.</title>
        <authorList>
            <person name="Probst A.J."/>
            <person name="Ladd B."/>
            <person name="Jarett J.K."/>
            <person name="Geller-Mcgrath D.E."/>
            <person name="Sieber C.M.K."/>
            <person name="Emerson J.B."/>
            <person name="Anantharaman K."/>
            <person name="Thomas B.C."/>
            <person name="Malmstrom R."/>
            <person name="Stieglmeier M."/>
            <person name="Klingl A."/>
            <person name="Woyke T."/>
            <person name="Ryan C.M."/>
            <person name="Banfield J.F."/>
        </authorList>
    </citation>
    <scope>NUCLEOTIDE SEQUENCE [LARGE SCALE GENOMIC DNA]</scope>
</reference>
<dbReference type="PANTHER" id="PTHR43685">
    <property type="entry name" value="GLYCOSYLTRANSFERASE"/>
    <property type="match status" value="1"/>
</dbReference>
<dbReference type="InterPro" id="IPR029044">
    <property type="entry name" value="Nucleotide-diphossugar_trans"/>
</dbReference>
<evidence type="ECO:0000259" key="1">
    <source>
        <dbReference type="Pfam" id="PF00535"/>
    </source>
</evidence>
<dbReference type="InterPro" id="IPR050834">
    <property type="entry name" value="Glycosyltransf_2"/>
</dbReference>
<sequence>MKQNNTHYHNSNYSSKSKLPMVSLLIPTYNRAKYLGQALDSALAQTYPNIEIIVHDDASTDDTPALLKQYSDPRLRIIRTNNNHGMIGGWNYIVKQAKGEYIKFLSSDDLLAPTCITQLIKAALAHPAATLITCQRKFINEKGRIIKKMGFASKSTVELGKKHAHWILTTLRENKIGEPTAVLYPTKLVKNAGGYDPQFSQFADFEYWIRLLQFGDLVYVHQPLCSFRTHASSNTSAAINDGRFITEIFSLIKKYRAILKPREHFHVTRLKILDTLKNIKDLLLGGHFLRASRYTIRLIGAISQSHR</sequence>
<dbReference type="Proteomes" id="UP000231569">
    <property type="component" value="Unassembled WGS sequence"/>
</dbReference>
<dbReference type="Gene3D" id="3.90.550.10">
    <property type="entry name" value="Spore Coat Polysaccharide Biosynthesis Protein SpsA, Chain A"/>
    <property type="match status" value="1"/>
</dbReference>
<dbReference type="AlphaFoldDB" id="A0A2M8KVG1"/>
<dbReference type="InterPro" id="IPR001173">
    <property type="entry name" value="Glyco_trans_2-like"/>
</dbReference>
<feature type="domain" description="Glycosyltransferase 2-like" evidence="1">
    <location>
        <begin position="23"/>
        <end position="156"/>
    </location>
</feature>
<comment type="caution">
    <text evidence="2">The sequence shown here is derived from an EMBL/GenBank/DDBJ whole genome shotgun (WGS) entry which is preliminary data.</text>
</comment>
<dbReference type="PANTHER" id="PTHR43685:SF11">
    <property type="entry name" value="GLYCOSYLTRANSFERASE TAGX-RELATED"/>
    <property type="match status" value="1"/>
</dbReference>
<dbReference type="Pfam" id="PF00535">
    <property type="entry name" value="Glycos_transf_2"/>
    <property type="match status" value="1"/>
</dbReference>
<evidence type="ECO:0000313" key="3">
    <source>
        <dbReference type="Proteomes" id="UP000231569"/>
    </source>
</evidence>
<name>A0A2M8KVG1_9BACT</name>
<gene>
    <name evidence="2" type="ORF">COU89_00615</name>
</gene>
<dbReference type="EMBL" id="PFEE01000013">
    <property type="protein sequence ID" value="PJE63925.1"/>
    <property type="molecule type" value="Genomic_DNA"/>
</dbReference>
<protein>
    <recommendedName>
        <fullName evidence="1">Glycosyltransferase 2-like domain-containing protein</fullName>
    </recommendedName>
</protein>
<evidence type="ECO:0000313" key="2">
    <source>
        <dbReference type="EMBL" id="PJE63925.1"/>
    </source>
</evidence>
<organism evidence="2 3">
    <name type="scientific">Candidatus Roizmanbacteria bacterium CG10_big_fil_rev_8_21_14_0_10_45_7</name>
    <dbReference type="NCBI Taxonomy" id="1974854"/>
    <lineage>
        <taxon>Bacteria</taxon>
        <taxon>Candidatus Roizmaniibacteriota</taxon>
    </lineage>
</organism>
<accession>A0A2M8KVG1</accession>
<proteinExistence type="predicted"/>